<evidence type="ECO:0000313" key="12">
    <source>
        <dbReference type="Proteomes" id="UP001597237"/>
    </source>
</evidence>
<keyword evidence="10" id="KW-1003">Cell membrane</keyword>
<evidence type="ECO:0000256" key="3">
    <source>
        <dbReference type="ARBA" id="ARBA00022692"/>
    </source>
</evidence>
<dbReference type="Proteomes" id="UP001597237">
    <property type="component" value="Unassembled WGS sequence"/>
</dbReference>
<evidence type="ECO:0000256" key="7">
    <source>
        <dbReference type="ARBA" id="ARBA00022989"/>
    </source>
</evidence>
<proteinExistence type="inferred from homology"/>
<feature type="topological domain" description="Extracellular" evidence="10">
    <location>
        <begin position="35"/>
        <end position="162"/>
    </location>
</feature>
<evidence type="ECO:0000256" key="9">
    <source>
        <dbReference type="ARBA" id="ARBA00023136"/>
    </source>
</evidence>
<comment type="similarity">
    <text evidence="10">Belongs to the CcmE/CycJ family.</text>
</comment>
<dbReference type="RefSeq" id="WP_377283729.1">
    <property type="nucleotide sequence ID" value="NZ_JBHRSI010000009.1"/>
</dbReference>
<dbReference type="InterPro" id="IPR036127">
    <property type="entry name" value="CcmE-like_sf"/>
</dbReference>
<dbReference type="NCBIfam" id="NF009731">
    <property type="entry name" value="PRK13254.1-5"/>
    <property type="match status" value="1"/>
</dbReference>
<reference evidence="12" key="1">
    <citation type="journal article" date="2019" name="Int. J. Syst. Evol. Microbiol.">
        <title>The Global Catalogue of Microorganisms (GCM) 10K type strain sequencing project: providing services to taxonomists for standard genome sequencing and annotation.</title>
        <authorList>
            <consortium name="The Broad Institute Genomics Platform"/>
            <consortium name="The Broad Institute Genome Sequencing Center for Infectious Disease"/>
            <person name="Wu L."/>
            <person name="Ma J."/>
        </authorList>
    </citation>
    <scope>NUCLEOTIDE SEQUENCE [LARGE SCALE GENOMIC DNA]</scope>
    <source>
        <strain evidence="12">DFY28</strain>
    </source>
</reference>
<accession>A0ABW4N2L4</accession>
<sequence>MSWLPKSRTARRRLTVLAAIAPVLALAVGLTLWGLSDSISYFYTPSQAEAADPEPGQSIQLGGLVQAGSVAKYPDGRVEFVVADQQASAKVSFQGDLPDLFREGQGIVATGAFDQAGVFQAKEVLAKHDERYMPREVEKALKEQGEWRGEGGVADYQKTEAK</sequence>
<dbReference type="PANTHER" id="PTHR34128">
    <property type="entry name" value="CYTOCHROME C-TYPE BIOGENESIS PROTEIN CCME HOMOLOG, MITOCHONDRIAL"/>
    <property type="match status" value="1"/>
</dbReference>
<evidence type="ECO:0000256" key="4">
    <source>
        <dbReference type="ARBA" id="ARBA00022723"/>
    </source>
</evidence>
<evidence type="ECO:0000256" key="2">
    <source>
        <dbReference type="ARBA" id="ARBA00022617"/>
    </source>
</evidence>
<organism evidence="11 12">
    <name type="scientific">Phenylobacterium terrae</name>
    <dbReference type="NCBI Taxonomy" id="2665495"/>
    <lineage>
        <taxon>Bacteria</taxon>
        <taxon>Pseudomonadati</taxon>
        <taxon>Pseudomonadota</taxon>
        <taxon>Alphaproteobacteria</taxon>
        <taxon>Caulobacterales</taxon>
        <taxon>Caulobacteraceae</taxon>
        <taxon>Phenylobacterium</taxon>
    </lineage>
</organism>
<comment type="subcellular location">
    <subcellularLocation>
        <location evidence="10">Cell membrane</location>
        <topology evidence="10">Single-pass type II membrane protein</topology>
    </subcellularLocation>
    <subcellularLocation>
        <location evidence="1">Membrane</location>
    </subcellularLocation>
</comment>
<dbReference type="HAMAP" id="MF_01959">
    <property type="entry name" value="CcmE"/>
    <property type="match status" value="1"/>
</dbReference>
<evidence type="ECO:0000313" key="11">
    <source>
        <dbReference type="EMBL" id="MFD1784320.1"/>
    </source>
</evidence>
<keyword evidence="7 10" id="KW-1133">Transmembrane helix</keyword>
<dbReference type="NCBIfam" id="NF009727">
    <property type="entry name" value="PRK13254.1-1"/>
    <property type="match status" value="1"/>
</dbReference>
<comment type="function">
    <text evidence="10">Heme chaperone required for the biogenesis of c-type cytochromes. Transiently binds heme delivered by CcmC and transfers the heme to apo-cytochromes in a process facilitated by CcmF and CcmH.</text>
</comment>
<feature type="topological domain" description="Cytoplasmic" evidence="10">
    <location>
        <begin position="1"/>
        <end position="13"/>
    </location>
</feature>
<gene>
    <name evidence="10 11" type="primary">ccmE</name>
    <name evidence="10" type="synonym">cycJ</name>
    <name evidence="11" type="ORF">ACFSC0_13015</name>
</gene>
<feature type="binding site" description="axial binding residue" evidence="10">
    <location>
        <position position="132"/>
    </location>
    <ligand>
        <name>heme</name>
        <dbReference type="ChEBI" id="CHEBI:30413"/>
    </ligand>
    <ligandPart>
        <name>Fe</name>
        <dbReference type="ChEBI" id="CHEBI:18248"/>
    </ligandPart>
</feature>
<evidence type="ECO:0000256" key="10">
    <source>
        <dbReference type="HAMAP-Rule" id="MF_01959"/>
    </source>
</evidence>
<protein>
    <recommendedName>
        <fullName evidence="10">Cytochrome c-type biogenesis protein CcmE</fullName>
    </recommendedName>
    <alternativeName>
        <fullName evidence="10">Cytochrome c maturation protein E</fullName>
    </alternativeName>
    <alternativeName>
        <fullName evidence="10">Heme chaperone CcmE</fullName>
    </alternativeName>
</protein>
<comment type="caution">
    <text evidence="11">The sequence shown here is derived from an EMBL/GenBank/DDBJ whole genome shotgun (WGS) entry which is preliminary data.</text>
</comment>
<dbReference type="InterPro" id="IPR012340">
    <property type="entry name" value="NA-bd_OB-fold"/>
</dbReference>
<dbReference type="Pfam" id="PF03100">
    <property type="entry name" value="CcmE"/>
    <property type="match status" value="1"/>
</dbReference>
<keyword evidence="2 10" id="KW-0349">Heme</keyword>
<keyword evidence="6 10" id="KW-0735">Signal-anchor</keyword>
<name>A0ABW4N2L4_9CAUL</name>
<feature type="binding site" description="covalent" evidence="10">
    <location>
        <position position="128"/>
    </location>
    <ligand>
        <name>heme</name>
        <dbReference type="ChEBI" id="CHEBI:30413"/>
    </ligand>
</feature>
<dbReference type="SUPFAM" id="SSF82093">
    <property type="entry name" value="Heme chaperone CcmE"/>
    <property type="match status" value="1"/>
</dbReference>
<keyword evidence="5 10" id="KW-0201">Cytochrome c-type biogenesis</keyword>
<evidence type="ECO:0000256" key="6">
    <source>
        <dbReference type="ARBA" id="ARBA00022968"/>
    </source>
</evidence>
<dbReference type="InterPro" id="IPR004329">
    <property type="entry name" value="CcmE"/>
</dbReference>
<keyword evidence="8 10" id="KW-0408">Iron</keyword>
<evidence type="ECO:0000256" key="5">
    <source>
        <dbReference type="ARBA" id="ARBA00022748"/>
    </source>
</evidence>
<keyword evidence="9 10" id="KW-0472">Membrane</keyword>
<dbReference type="PANTHER" id="PTHR34128:SF2">
    <property type="entry name" value="CYTOCHROME C-TYPE BIOGENESIS PROTEIN CCME HOMOLOG, MITOCHONDRIAL"/>
    <property type="match status" value="1"/>
</dbReference>
<keyword evidence="12" id="KW-1185">Reference proteome</keyword>
<evidence type="ECO:0000256" key="8">
    <source>
        <dbReference type="ARBA" id="ARBA00023004"/>
    </source>
</evidence>
<evidence type="ECO:0000256" key="1">
    <source>
        <dbReference type="ARBA" id="ARBA00004370"/>
    </source>
</evidence>
<dbReference type="EMBL" id="JBHUEY010000001">
    <property type="protein sequence ID" value="MFD1784320.1"/>
    <property type="molecule type" value="Genomic_DNA"/>
</dbReference>
<keyword evidence="3 10" id="KW-0812">Transmembrane</keyword>
<dbReference type="Gene3D" id="2.40.50.140">
    <property type="entry name" value="Nucleic acid-binding proteins"/>
    <property type="match status" value="1"/>
</dbReference>
<keyword evidence="4 10" id="KW-0479">Metal-binding</keyword>